<evidence type="ECO:0000259" key="11">
    <source>
        <dbReference type="PROSITE" id="PS51706"/>
    </source>
</evidence>
<comment type="similarity">
    <text evidence="2 10">Belongs to the TRAFAC class TrmE-Era-EngA-EngB-Septin-like GTPase superfamily. EngB GTPase family.</text>
</comment>
<dbReference type="PANTHER" id="PTHR11649">
    <property type="entry name" value="MSS1/TRME-RELATED GTP-BINDING PROTEIN"/>
    <property type="match status" value="1"/>
</dbReference>
<accession>A0A401UJT0</accession>
<evidence type="ECO:0000256" key="7">
    <source>
        <dbReference type="ARBA" id="ARBA00023134"/>
    </source>
</evidence>
<comment type="function">
    <text evidence="10">Necessary for normal cell division and for the maintenance of normal septation.</text>
</comment>
<dbReference type="InterPro" id="IPR027417">
    <property type="entry name" value="P-loop_NTPase"/>
</dbReference>
<sequence>MEIKQSEFIISAVKPAQYPTDNMVEYAFVGRSNVGKSSLINTLTNRRKLVKVSGTPGKTRLINFFLINDSFYFVDLPGYGYAKVSKTEQAKWGKMMEDYLVRRPQLQKVALLVDCRRKPTKDDLLMYGWIKHFGYEVVIVATKKDKLNRAELVKNNKLIRETLNLEDSEEIINISSLKKTGVKELLGNMFNDISEGESPSSNGNPKL</sequence>
<dbReference type="InterPro" id="IPR006073">
    <property type="entry name" value="GTP-bd"/>
</dbReference>
<dbReference type="SUPFAM" id="SSF52540">
    <property type="entry name" value="P-loop containing nucleoside triphosphate hydrolases"/>
    <property type="match status" value="1"/>
</dbReference>
<evidence type="ECO:0000256" key="3">
    <source>
        <dbReference type="ARBA" id="ARBA00022618"/>
    </source>
</evidence>
<evidence type="ECO:0000256" key="1">
    <source>
        <dbReference type="ARBA" id="ARBA00001946"/>
    </source>
</evidence>
<dbReference type="HAMAP" id="MF_00321">
    <property type="entry name" value="GTPase_EngB"/>
    <property type="match status" value="1"/>
</dbReference>
<evidence type="ECO:0000256" key="10">
    <source>
        <dbReference type="HAMAP-Rule" id="MF_00321"/>
    </source>
</evidence>
<keyword evidence="8 10" id="KW-0717">Septation</keyword>
<dbReference type="Gene3D" id="3.40.50.300">
    <property type="entry name" value="P-loop containing nucleotide triphosphate hydrolases"/>
    <property type="match status" value="1"/>
</dbReference>
<name>A0A401UJT0_9CLOT</name>
<evidence type="ECO:0000256" key="4">
    <source>
        <dbReference type="ARBA" id="ARBA00022723"/>
    </source>
</evidence>
<dbReference type="GO" id="GO:0005829">
    <property type="term" value="C:cytosol"/>
    <property type="evidence" value="ECO:0007669"/>
    <property type="project" value="TreeGrafter"/>
</dbReference>
<proteinExistence type="inferred from homology"/>
<dbReference type="GO" id="GO:0046872">
    <property type="term" value="F:metal ion binding"/>
    <property type="evidence" value="ECO:0007669"/>
    <property type="project" value="UniProtKB-KW"/>
</dbReference>
<reference evidence="12 13" key="1">
    <citation type="submission" date="2018-11" db="EMBL/GenBank/DDBJ databases">
        <title>Genome sequencing and assembly of Clostridium tagluense strain A121.</title>
        <authorList>
            <person name="Murakami T."/>
            <person name="Segawa T."/>
            <person name="Shcherbakova V.A."/>
            <person name="Mori H."/>
            <person name="Yoshimura Y."/>
        </authorList>
    </citation>
    <scope>NUCLEOTIDE SEQUENCE [LARGE SCALE GENOMIC DNA]</scope>
    <source>
        <strain evidence="12 13">A121</strain>
    </source>
</reference>
<dbReference type="CDD" id="cd01876">
    <property type="entry name" value="YihA_EngB"/>
    <property type="match status" value="1"/>
</dbReference>
<dbReference type="Pfam" id="PF01926">
    <property type="entry name" value="MMR_HSR1"/>
    <property type="match status" value="1"/>
</dbReference>
<dbReference type="GO" id="GO:0005525">
    <property type="term" value="F:GTP binding"/>
    <property type="evidence" value="ECO:0007669"/>
    <property type="project" value="UniProtKB-UniRule"/>
</dbReference>
<organism evidence="12 13">
    <name type="scientific">Clostridium tagluense</name>
    <dbReference type="NCBI Taxonomy" id="360422"/>
    <lineage>
        <taxon>Bacteria</taxon>
        <taxon>Bacillati</taxon>
        <taxon>Bacillota</taxon>
        <taxon>Clostridia</taxon>
        <taxon>Eubacteriales</taxon>
        <taxon>Clostridiaceae</taxon>
        <taxon>Clostridium</taxon>
    </lineage>
</organism>
<comment type="caution">
    <text evidence="12">The sequence shown here is derived from an EMBL/GenBank/DDBJ whole genome shotgun (WGS) entry which is preliminary data.</text>
</comment>
<keyword evidence="7 10" id="KW-0342">GTP-binding</keyword>
<dbReference type="GO" id="GO:0000917">
    <property type="term" value="P:division septum assembly"/>
    <property type="evidence" value="ECO:0007669"/>
    <property type="project" value="UniProtKB-KW"/>
</dbReference>
<gene>
    <name evidence="10 12" type="primary">engB</name>
    <name evidence="12" type="ORF">Ctaglu_14300</name>
</gene>
<dbReference type="OrthoDB" id="9804921at2"/>
<comment type="cofactor">
    <cofactor evidence="1">
        <name>Mg(2+)</name>
        <dbReference type="ChEBI" id="CHEBI:18420"/>
    </cofactor>
</comment>
<keyword evidence="13" id="KW-1185">Reference proteome</keyword>
<evidence type="ECO:0000256" key="2">
    <source>
        <dbReference type="ARBA" id="ARBA00009638"/>
    </source>
</evidence>
<dbReference type="PANTHER" id="PTHR11649:SF13">
    <property type="entry name" value="ENGB-TYPE G DOMAIN-CONTAINING PROTEIN"/>
    <property type="match status" value="1"/>
</dbReference>
<evidence type="ECO:0000256" key="5">
    <source>
        <dbReference type="ARBA" id="ARBA00022741"/>
    </source>
</evidence>
<protein>
    <recommendedName>
        <fullName evidence="10">Probable GTP-binding protein EngB</fullName>
    </recommendedName>
</protein>
<dbReference type="AlphaFoldDB" id="A0A401UJT0"/>
<dbReference type="InterPro" id="IPR019987">
    <property type="entry name" value="GTP-bd_ribosome_bio_YsxC"/>
</dbReference>
<evidence type="ECO:0000313" key="12">
    <source>
        <dbReference type="EMBL" id="GCD09807.1"/>
    </source>
</evidence>
<evidence type="ECO:0000256" key="6">
    <source>
        <dbReference type="ARBA" id="ARBA00022842"/>
    </source>
</evidence>
<keyword evidence="6" id="KW-0460">Magnesium</keyword>
<dbReference type="RefSeq" id="WP_124999571.1">
    <property type="nucleotide sequence ID" value="NZ_BHYK01000006.1"/>
</dbReference>
<dbReference type="EMBL" id="BHYK01000006">
    <property type="protein sequence ID" value="GCD09807.1"/>
    <property type="molecule type" value="Genomic_DNA"/>
</dbReference>
<evidence type="ECO:0000256" key="9">
    <source>
        <dbReference type="ARBA" id="ARBA00023306"/>
    </source>
</evidence>
<keyword evidence="9 10" id="KW-0131">Cell cycle</keyword>
<dbReference type="PROSITE" id="PS51706">
    <property type="entry name" value="G_ENGB"/>
    <property type="match status" value="1"/>
</dbReference>
<dbReference type="InterPro" id="IPR030393">
    <property type="entry name" value="G_ENGB_dom"/>
</dbReference>
<dbReference type="Proteomes" id="UP000287872">
    <property type="component" value="Unassembled WGS sequence"/>
</dbReference>
<keyword evidence="5 10" id="KW-0547">Nucleotide-binding</keyword>
<keyword evidence="3 10" id="KW-0132">Cell division</keyword>
<dbReference type="FunFam" id="3.40.50.300:FF:000098">
    <property type="entry name" value="Probable GTP-binding protein EngB"/>
    <property type="match status" value="1"/>
</dbReference>
<dbReference type="NCBIfam" id="TIGR03598">
    <property type="entry name" value="GTPase_YsxC"/>
    <property type="match status" value="1"/>
</dbReference>
<keyword evidence="4" id="KW-0479">Metal-binding</keyword>
<feature type="domain" description="EngB-type G" evidence="11">
    <location>
        <begin position="22"/>
        <end position="195"/>
    </location>
</feature>
<evidence type="ECO:0000313" key="13">
    <source>
        <dbReference type="Proteomes" id="UP000287872"/>
    </source>
</evidence>
<evidence type="ECO:0000256" key="8">
    <source>
        <dbReference type="ARBA" id="ARBA00023210"/>
    </source>
</evidence>